<dbReference type="GO" id="GO:0042626">
    <property type="term" value="F:ATPase-coupled transmembrane transporter activity"/>
    <property type="evidence" value="ECO:0007669"/>
    <property type="project" value="TreeGrafter"/>
</dbReference>
<dbReference type="GO" id="GO:0043190">
    <property type="term" value="C:ATP-binding cassette (ABC) transporter complex"/>
    <property type="evidence" value="ECO:0007669"/>
    <property type="project" value="TreeGrafter"/>
</dbReference>
<evidence type="ECO:0000256" key="3">
    <source>
        <dbReference type="ARBA" id="ARBA00022448"/>
    </source>
</evidence>
<comment type="subcellular location">
    <subcellularLocation>
        <location evidence="1">Cell membrane</location>
        <topology evidence="1">Peripheral membrane protein</topology>
    </subcellularLocation>
</comment>
<evidence type="ECO:0000313" key="11">
    <source>
        <dbReference type="Proteomes" id="UP000824133"/>
    </source>
</evidence>
<keyword evidence="8" id="KW-0472">Membrane</keyword>
<keyword evidence="7" id="KW-1278">Translocase</keyword>
<dbReference type="InterPro" id="IPR015856">
    <property type="entry name" value="ABC_transpr_CbiO/EcfA_su"/>
</dbReference>
<evidence type="ECO:0000256" key="6">
    <source>
        <dbReference type="ARBA" id="ARBA00022840"/>
    </source>
</evidence>
<dbReference type="GO" id="GO:0005524">
    <property type="term" value="F:ATP binding"/>
    <property type="evidence" value="ECO:0007669"/>
    <property type="project" value="UniProtKB-KW"/>
</dbReference>
<dbReference type="InterPro" id="IPR017871">
    <property type="entry name" value="ABC_transporter-like_CS"/>
</dbReference>
<dbReference type="SUPFAM" id="SSF52540">
    <property type="entry name" value="P-loop containing nucleoside triphosphate hydrolases"/>
    <property type="match status" value="2"/>
</dbReference>
<dbReference type="PANTHER" id="PTHR43553:SF27">
    <property type="entry name" value="ENERGY-COUPLING FACTOR TRANSPORTER ATP-BINDING PROTEIN ECFA2"/>
    <property type="match status" value="1"/>
</dbReference>
<dbReference type="FunFam" id="3.40.50.300:FF:000224">
    <property type="entry name" value="Energy-coupling factor transporter ATP-binding protein EcfA"/>
    <property type="match status" value="2"/>
</dbReference>
<keyword evidence="5" id="KW-0547">Nucleotide-binding</keyword>
<gene>
    <name evidence="10" type="ORF">IAA42_04120</name>
</gene>
<dbReference type="EMBL" id="DXCP01000033">
    <property type="protein sequence ID" value="HIY79605.1"/>
    <property type="molecule type" value="Genomic_DNA"/>
</dbReference>
<name>A0A9D2CHH8_9ACTN</name>
<dbReference type="Pfam" id="PF00005">
    <property type="entry name" value="ABC_tran"/>
    <property type="match status" value="2"/>
</dbReference>
<feature type="domain" description="ABC transporter" evidence="9">
    <location>
        <begin position="3"/>
        <end position="241"/>
    </location>
</feature>
<keyword evidence="6 10" id="KW-0067">ATP-binding</keyword>
<evidence type="ECO:0000259" key="9">
    <source>
        <dbReference type="PROSITE" id="PS50893"/>
    </source>
</evidence>
<reference evidence="10" key="1">
    <citation type="journal article" date="2021" name="PeerJ">
        <title>Extensive microbial diversity within the chicken gut microbiome revealed by metagenomics and culture.</title>
        <authorList>
            <person name="Gilroy R."/>
            <person name="Ravi A."/>
            <person name="Getino M."/>
            <person name="Pursley I."/>
            <person name="Horton D.L."/>
            <person name="Alikhan N.F."/>
            <person name="Baker D."/>
            <person name="Gharbi K."/>
            <person name="Hall N."/>
            <person name="Watson M."/>
            <person name="Adriaenssens E.M."/>
            <person name="Foster-Nyarko E."/>
            <person name="Jarju S."/>
            <person name="Secka A."/>
            <person name="Antonio M."/>
            <person name="Oren A."/>
            <person name="Chaudhuri R.R."/>
            <person name="La Ragione R."/>
            <person name="Hildebrand F."/>
            <person name="Pallen M.J."/>
        </authorList>
    </citation>
    <scope>NUCLEOTIDE SEQUENCE</scope>
    <source>
        <strain evidence="10">ChiHjej10B9-743</strain>
    </source>
</reference>
<dbReference type="InterPro" id="IPR003439">
    <property type="entry name" value="ABC_transporter-like_ATP-bd"/>
</dbReference>
<evidence type="ECO:0000256" key="5">
    <source>
        <dbReference type="ARBA" id="ARBA00022741"/>
    </source>
</evidence>
<evidence type="ECO:0000256" key="7">
    <source>
        <dbReference type="ARBA" id="ARBA00022967"/>
    </source>
</evidence>
<evidence type="ECO:0000256" key="2">
    <source>
        <dbReference type="ARBA" id="ARBA00005417"/>
    </source>
</evidence>
<feature type="domain" description="ABC transporter" evidence="9">
    <location>
        <begin position="296"/>
        <end position="529"/>
    </location>
</feature>
<dbReference type="InterPro" id="IPR050095">
    <property type="entry name" value="ECF_ABC_transporter_ATP-bd"/>
</dbReference>
<evidence type="ECO:0000313" key="10">
    <source>
        <dbReference type="EMBL" id="HIY79605.1"/>
    </source>
</evidence>
<accession>A0A9D2CHH8</accession>
<protein>
    <submittedName>
        <fullName evidence="10">ATP-binding cassette domain-containing protein</fullName>
    </submittedName>
</protein>
<dbReference type="SMART" id="SM00382">
    <property type="entry name" value="AAA"/>
    <property type="match status" value="2"/>
</dbReference>
<evidence type="ECO:0000256" key="4">
    <source>
        <dbReference type="ARBA" id="ARBA00022475"/>
    </source>
</evidence>
<reference evidence="10" key="2">
    <citation type="submission" date="2021-04" db="EMBL/GenBank/DDBJ databases">
        <authorList>
            <person name="Gilroy R."/>
        </authorList>
    </citation>
    <scope>NUCLEOTIDE SEQUENCE</scope>
    <source>
        <strain evidence="10">ChiHjej10B9-743</strain>
    </source>
</reference>
<dbReference type="NCBIfam" id="NF010167">
    <property type="entry name" value="PRK13648.1"/>
    <property type="match status" value="2"/>
</dbReference>
<dbReference type="InterPro" id="IPR003593">
    <property type="entry name" value="AAA+_ATPase"/>
</dbReference>
<keyword evidence="4" id="KW-1003">Cell membrane</keyword>
<sequence length="567" mass="60839">MLVRLSHVSLFYEGGITALDDVSLELARGERLCVLGANGSGKSTLASVICGLLAPDEGEVELAGEQVCAEGAPDLEAYRRARRSLGLVFQNPDDQIVTSIVADDVAFGPENLGVPRDQIAARVARELHRVAMDDYAQADPARLSGGQRQRVCIAGALAMEPAVLVLDEPASLLDVRGRLAILRVMGRLAAAGTTLVHVTHFMEEALEADRVIVMDHGRVALAGTPSEVFAQGEKIAELGLEVPFAARLSQRLDLPWTCDETALLDALGEARGAGSFASSTHAGATDETAPFASPVITVEHAFFSYGRHIHALEDVSFEIAPGTSTAIIGQTGSGKSTLLRLLCGLETPDEGRVIVADNDTTTRRGRRAARGCMGYVMQHPERQLFAETVEKDVAFGPRNLGLPEGEVARRVTEALELVGLAKRRDVSPFKLSGGQRRLCALAGILAMEPRVLVLDEPTAGLDPRGRAMLRRVLARLRERGVTLVQVTHSMEDAARADRVLALDQARLVADGAPSEVFSRKNERRLTESGLGIPRALRVARELERRGWPPLGEPLTTDELVASIRGGD</sequence>
<comment type="similarity">
    <text evidence="2">Belongs to the ABC transporter superfamily.</text>
</comment>
<dbReference type="PROSITE" id="PS50893">
    <property type="entry name" value="ABC_TRANSPORTER_2"/>
    <property type="match status" value="2"/>
</dbReference>
<evidence type="ECO:0000256" key="8">
    <source>
        <dbReference type="ARBA" id="ARBA00023136"/>
    </source>
</evidence>
<dbReference type="Proteomes" id="UP000824133">
    <property type="component" value="Unassembled WGS sequence"/>
</dbReference>
<dbReference type="InterPro" id="IPR027417">
    <property type="entry name" value="P-loop_NTPase"/>
</dbReference>
<proteinExistence type="inferred from homology"/>
<keyword evidence="3" id="KW-0813">Transport</keyword>
<comment type="caution">
    <text evidence="10">The sequence shown here is derived from an EMBL/GenBank/DDBJ whole genome shotgun (WGS) entry which is preliminary data.</text>
</comment>
<dbReference type="CDD" id="cd03225">
    <property type="entry name" value="ABC_cobalt_CbiO_domain1"/>
    <property type="match status" value="2"/>
</dbReference>
<dbReference type="Gene3D" id="3.40.50.300">
    <property type="entry name" value="P-loop containing nucleotide triphosphate hydrolases"/>
    <property type="match status" value="2"/>
</dbReference>
<evidence type="ECO:0000256" key="1">
    <source>
        <dbReference type="ARBA" id="ARBA00004202"/>
    </source>
</evidence>
<dbReference type="GO" id="GO:0016887">
    <property type="term" value="F:ATP hydrolysis activity"/>
    <property type="evidence" value="ECO:0007669"/>
    <property type="project" value="InterPro"/>
</dbReference>
<dbReference type="PANTHER" id="PTHR43553">
    <property type="entry name" value="HEAVY METAL TRANSPORTER"/>
    <property type="match status" value="1"/>
</dbReference>
<dbReference type="PROSITE" id="PS00211">
    <property type="entry name" value="ABC_TRANSPORTER_1"/>
    <property type="match status" value="1"/>
</dbReference>
<dbReference type="AlphaFoldDB" id="A0A9D2CHH8"/>
<organism evidence="10 11">
    <name type="scientific">Candidatus Olsenella excrementavium</name>
    <dbReference type="NCBI Taxonomy" id="2838709"/>
    <lineage>
        <taxon>Bacteria</taxon>
        <taxon>Bacillati</taxon>
        <taxon>Actinomycetota</taxon>
        <taxon>Coriobacteriia</taxon>
        <taxon>Coriobacteriales</taxon>
        <taxon>Atopobiaceae</taxon>
        <taxon>Olsenella</taxon>
    </lineage>
</organism>